<evidence type="ECO:0000313" key="20">
    <source>
        <dbReference type="EMBL" id="CAA0097380.1"/>
    </source>
</evidence>
<dbReference type="GO" id="GO:0005886">
    <property type="term" value="C:plasma membrane"/>
    <property type="evidence" value="ECO:0007669"/>
    <property type="project" value="UniProtKB-SubCell"/>
</dbReference>
<dbReference type="Gene3D" id="3.10.520.10">
    <property type="entry name" value="ApbE-like domains"/>
    <property type="match status" value="1"/>
</dbReference>
<accession>A0A5S9P274</accession>
<evidence type="ECO:0000256" key="12">
    <source>
        <dbReference type="ARBA" id="ARBA00023136"/>
    </source>
</evidence>
<feature type="binding site" evidence="19">
    <location>
        <position position="191"/>
    </location>
    <ligand>
        <name>Mg(2+)</name>
        <dbReference type="ChEBI" id="CHEBI:18420"/>
    </ligand>
</feature>
<dbReference type="Pfam" id="PF02424">
    <property type="entry name" value="ApbE"/>
    <property type="match status" value="1"/>
</dbReference>
<evidence type="ECO:0000256" key="18">
    <source>
        <dbReference type="PIRNR" id="PIRNR006268"/>
    </source>
</evidence>
<dbReference type="GO" id="GO:0016740">
    <property type="term" value="F:transferase activity"/>
    <property type="evidence" value="ECO:0007669"/>
    <property type="project" value="UniProtKB-UniRule"/>
</dbReference>
<evidence type="ECO:0000256" key="10">
    <source>
        <dbReference type="ARBA" id="ARBA00022827"/>
    </source>
</evidence>
<feature type="binding site" evidence="19">
    <location>
        <position position="305"/>
    </location>
    <ligand>
        <name>Mg(2+)</name>
        <dbReference type="ChEBI" id="CHEBI:18420"/>
    </ligand>
</feature>
<evidence type="ECO:0000256" key="3">
    <source>
        <dbReference type="ARBA" id="ARBA00016337"/>
    </source>
</evidence>
<organism evidence="20 21">
    <name type="scientific">BD1-7 clade bacterium</name>
    <dbReference type="NCBI Taxonomy" id="2029982"/>
    <lineage>
        <taxon>Bacteria</taxon>
        <taxon>Pseudomonadati</taxon>
        <taxon>Pseudomonadota</taxon>
        <taxon>Gammaproteobacteria</taxon>
        <taxon>Cellvibrionales</taxon>
        <taxon>Spongiibacteraceae</taxon>
        <taxon>BD1-7 clade</taxon>
    </lineage>
</organism>
<keyword evidence="13" id="KW-0564">Palmitate</keyword>
<evidence type="ECO:0000256" key="7">
    <source>
        <dbReference type="ARBA" id="ARBA00022679"/>
    </source>
</evidence>
<dbReference type="PANTHER" id="PTHR30040:SF2">
    <property type="entry name" value="FAD:PROTEIN FMN TRANSFERASE"/>
    <property type="match status" value="1"/>
</dbReference>
<comment type="subcellular location">
    <subcellularLocation>
        <location evidence="17">Cell inner membrane</location>
        <topology evidence="17">Lipid-anchor</topology>
        <orientation evidence="17">Periplasmic side</orientation>
    </subcellularLocation>
</comment>
<evidence type="ECO:0000256" key="11">
    <source>
        <dbReference type="ARBA" id="ARBA00022842"/>
    </source>
</evidence>
<protein>
    <recommendedName>
        <fullName evidence="3 18">FAD:protein FMN transferase</fullName>
        <ecNumber evidence="2 18">2.7.1.180</ecNumber>
    </recommendedName>
    <alternativeName>
        <fullName evidence="15 18">Flavin transferase</fullName>
    </alternativeName>
</protein>
<evidence type="ECO:0000256" key="19">
    <source>
        <dbReference type="PIRSR" id="PIRSR006268-2"/>
    </source>
</evidence>
<keyword evidence="6 18" id="KW-0285">Flavoprotein</keyword>
<keyword evidence="12" id="KW-0472">Membrane</keyword>
<dbReference type="GO" id="GO:0046872">
    <property type="term" value="F:metal ion binding"/>
    <property type="evidence" value="ECO:0007669"/>
    <property type="project" value="UniProtKB-UniRule"/>
</dbReference>
<keyword evidence="10 18" id="KW-0274">FAD</keyword>
<evidence type="ECO:0000256" key="16">
    <source>
        <dbReference type="ARBA" id="ARBA00048540"/>
    </source>
</evidence>
<keyword evidence="21" id="KW-1185">Reference proteome</keyword>
<keyword evidence="5" id="KW-0997">Cell inner membrane</keyword>
<comment type="similarity">
    <text evidence="1 18">Belongs to the ApbE family.</text>
</comment>
<reference evidence="20 21" key="1">
    <citation type="submission" date="2019-11" db="EMBL/GenBank/DDBJ databases">
        <authorList>
            <person name="Holert J."/>
        </authorList>
    </citation>
    <scope>NUCLEOTIDE SEQUENCE [LARGE SCALE GENOMIC DNA]</scope>
    <source>
        <strain evidence="20">SB11_3</strain>
    </source>
</reference>
<evidence type="ECO:0000256" key="4">
    <source>
        <dbReference type="ARBA" id="ARBA00022475"/>
    </source>
</evidence>
<dbReference type="InterPro" id="IPR003374">
    <property type="entry name" value="ApbE-like_sf"/>
</dbReference>
<keyword evidence="8 18" id="KW-0479">Metal-binding</keyword>
<dbReference type="OrthoDB" id="9778595at2"/>
<dbReference type="Proteomes" id="UP000441399">
    <property type="component" value="Unassembled WGS sequence"/>
</dbReference>
<evidence type="ECO:0000256" key="9">
    <source>
        <dbReference type="ARBA" id="ARBA00022729"/>
    </source>
</evidence>
<keyword evidence="7 18" id="KW-0808">Transferase</keyword>
<feature type="binding site" evidence="19">
    <location>
        <position position="309"/>
    </location>
    <ligand>
        <name>Mg(2+)</name>
        <dbReference type="ChEBI" id="CHEBI:18420"/>
    </ligand>
</feature>
<dbReference type="EMBL" id="CACSIO010000004">
    <property type="protein sequence ID" value="CAA0097380.1"/>
    <property type="molecule type" value="Genomic_DNA"/>
</dbReference>
<evidence type="ECO:0000256" key="17">
    <source>
        <dbReference type="ARBA" id="ARBA00060485"/>
    </source>
</evidence>
<dbReference type="SUPFAM" id="SSF143631">
    <property type="entry name" value="ApbE-like"/>
    <property type="match status" value="1"/>
</dbReference>
<comment type="catalytic activity">
    <reaction evidence="16 18">
        <text>L-threonyl-[protein] + FAD = FMN-L-threonyl-[protein] + AMP + H(+)</text>
        <dbReference type="Rhea" id="RHEA:36847"/>
        <dbReference type="Rhea" id="RHEA-COMP:11060"/>
        <dbReference type="Rhea" id="RHEA-COMP:11061"/>
        <dbReference type="ChEBI" id="CHEBI:15378"/>
        <dbReference type="ChEBI" id="CHEBI:30013"/>
        <dbReference type="ChEBI" id="CHEBI:57692"/>
        <dbReference type="ChEBI" id="CHEBI:74257"/>
        <dbReference type="ChEBI" id="CHEBI:456215"/>
        <dbReference type="EC" id="2.7.1.180"/>
    </reaction>
</comment>
<evidence type="ECO:0000256" key="6">
    <source>
        <dbReference type="ARBA" id="ARBA00022630"/>
    </source>
</evidence>
<dbReference type="AlphaFoldDB" id="A0A5S9P274"/>
<sequence length="356" mass="39100">MKTYCSMISAANVRSFKQLLKASLIIQVSLLFLLGCGSSNKYVNISGATMGTTYHVTAELLKGASQVQIQAAIDRRLREINQSMSTYIDTSKISEFNRLPVGQSLPIDDDFVDVFQVSRKIYDMSNGAFNPSVGALVDLWGFGPEYRMQDTAKIPSDADIAKARAEMGFADITLDGKVLTKKTPVHLDFSAVAKGYAVDEIAEVLNQFVITNFMVEIGGEVSTRGNSPRGDYWRIAIEAPDKVREKYPTTLNLHEASIATSGDYRNYYEVDGKRYTHIIDPVSGRPVTHGLTSVTVIADDVAQADAWATALLVLGEDAGFQLAKDVGLAIYMIYHTDGGLDAKYTEAMKDYLLIKE</sequence>
<dbReference type="PANTHER" id="PTHR30040">
    <property type="entry name" value="THIAMINE BIOSYNTHESIS LIPOPROTEIN APBE"/>
    <property type="match status" value="1"/>
</dbReference>
<keyword evidence="4" id="KW-1003">Cell membrane</keyword>
<evidence type="ECO:0000313" key="21">
    <source>
        <dbReference type="Proteomes" id="UP000441399"/>
    </source>
</evidence>
<dbReference type="EC" id="2.7.1.180" evidence="2 18"/>
<proteinExistence type="inferred from homology"/>
<gene>
    <name evidence="20" type="primary">apbE_4</name>
    <name evidence="20" type="ORF">OPDIPICF_04076</name>
</gene>
<comment type="cofactor">
    <cofactor evidence="19">
        <name>Mg(2+)</name>
        <dbReference type="ChEBI" id="CHEBI:18420"/>
    </cofactor>
    <cofactor evidence="19">
        <name>Mn(2+)</name>
        <dbReference type="ChEBI" id="CHEBI:29035"/>
    </cofactor>
    <text evidence="19">Magnesium. Can also use manganese.</text>
</comment>
<keyword evidence="11 18" id="KW-0460">Magnesium</keyword>
<dbReference type="InterPro" id="IPR024932">
    <property type="entry name" value="ApbE"/>
</dbReference>
<evidence type="ECO:0000256" key="14">
    <source>
        <dbReference type="ARBA" id="ARBA00023288"/>
    </source>
</evidence>
<evidence type="ECO:0000256" key="5">
    <source>
        <dbReference type="ARBA" id="ARBA00022519"/>
    </source>
</evidence>
<evidence type="ECO:0000256" key="1">
    <source>
        <dbReference type="ARBA" id="ARBA00008282"/>
    </source>
</evidence>
<evidence type="ECO:0000256" key="13">
    <source>
        <dbReference type="ARBA" id="ARBA00023139"/>
    </source>
</evidence>
<keyword evidence="14" id="KW-0449">Lipoprotein</keyword>
<evidence type="ECO:0000256" key="15">
    <source>
        <dbReference type="ARBA" id="ARBA00031306"/>
    </source>
</evidence>
<evidence type="ECO:0000256" key="8">
    <source>
        <dbReference type="ARBA" id="ARBA00022723"/>
    </source>
</evidence>
<keyword evidence="9" id="KW-0732">Signal</keyword>
<dbReference type="PIRSF" id="PIRSF006268">
    <property type="entry name" value="ApbE"/>
    <property type="match status" value="1"/>
</dbReference>
<dbReference type="FunFam" id="3.10.520.10:FF:000001">
    <property type="entry name" value="FAD:protein FMN transferase"/>
    <property type="match status" value="1"/>
</dbReference>
<evidence type="ECO:0000256" key="2">
    <source>
        <dbReference type="ARBA" id="ARBA00011955"/>
    </source>
</evidence>
<name>A0A5S9P274_9GAMM</name>